<name>A2FUU1_TRIV3</name>
<dbReference type="VEuPathDB" id="TrichDB:TVAGG3_0155950"/>
<proteinExistence type="predicted"/>
<evidence type="ECO:0000313" key="2">
    <source>
        <dbReference type="EMBL" id="EAX91330.1"/>
    </source>
</evidence>
<feature type="compositionally biased region" description="Low complexity" evidence="1">
    <location>
        <begin position="19"/>
        <end position="31"/>
    </location>
</feature>
<feature type="region of interest" description="Disordered" evidence="1">
    <location>
        <begin position="1"/>
        <end position="70"/>
    </location>
</feature>
<reference evidence="2" key="1">
    <citation type="submission" date="2006-10" db="EMBL/GenBank/DDBJ databases">
        <authorList>
            <person name="Amadeo P."/>
            <person name="Zhao Q."/>
            <person name="Wortman J."/>
            <person name="Fraser-Liggett C."/>
            <person name="Carlton J."/>
        </authorList>
    </citation>
    <scope>NUCLEOTIDE SEQUENCE</scope>
    <source>
        <strain evidence="2">G3</strain>
    </source>
</reference>
<dbReference type="KEGG" id="tva:4749022"/>
<dbReference type="InParanoid" id="A2FUU1"/>
<dbReference type="VEuPathDB" id="TrichDB:TVAG_492980"/>
<dbReference type="AlphaFoldDB" id="A2FUU1"/>
<dbReference type="OrthoDB" id="10563910at2759"/>
<keyword evidence="3" id="KW-1185">Reference proteome</keyword>
<protein>
    <submittedName>
        <fullName evidence="2">Uncharacterized protein</fullName>
    </submittedName>
</protein>
<sequence>MTTPRTPEKQPEGEENHESSLVSLLGGSSFSPVEISPETSEREDEPDKKKGDSKMTNDGYDLNHSDLQNSERELMKSDGFTDSDSKFGKTNTSISSSKKSKDIAERFDQFLQKKEHITVDFDESRIDLAPSPLRPSLLTMLKTIKRLAARNPTGASLAALQILIERFDEFLELQTRRDDPTYEDQCRVLLGYIYKNTSEAMRLSRKLKDAAQPRPVDEC</sequence>
<reference evidence="2" key="2">
    <citation type="journal article" date="2007" name="Science">
        <title>Draft genome sequence of the sexually transmitted pathogen Trichomonas vaginalis.</title>
        <authorList>
            <person name="Carlton J.M."/>
            <person name="Hirt R.P."/>
            <person name="Silva J.C."/>
            <person name="Delcher A.L."/>
            <person name="Schatz M."/>
            <person name="Zhao Q."/>
            <person name="Wortman J.R."/>
            <person name="Bidwell S.L."/>
            <person name="Alsmark U.C.M."/>
            <person name="Besteiro S."/>
            <person name="Sicheritz-Ponten T."/>
            <person name="Noel C.J."/>
            <person name="Dacks J.B."/>
            <person name="Foster P.G."/>
            <person name="Simillion C."/>
            <person name="Van de Peer Y."/>
            <person name="Miranda-Saavedra D."/>
            <person name="Barton G.J."/>
            <person name="Westrop G.D."/>
            <person name="Mueller S."/>
            <person name="Dessi D."/>
            <person name="Fiori P.L."/>
            <person name="Ren Q."/>
            <person name="Paulsen I."/>
            <person name="Zhang H."/>
            <person name="Bastida-Corcuera F.D."/>
            <person name="Simoes-Barbosa A."/>
            <person name="Brown M.T."/>
            <person name="Hayes R.D."/>
            <person name="Mukherjee M."/>
            <person name="Okumura C.Y."/>
            <person name="Schneider R."/>
            <person name="Smith A.J."/>
            <person name="Vanacova S."/>
            <person name="Villalvazo M."/>
            <person name="Haas B.J."/>
            <person name="Pertea M."/>
            <person name="Feldblyum T.V."/>
            <person name="Utterback T.R."/>
            <person name="Shu C.L."/>
            <person name="Osoegawa K."/>
            <person name="de Jong P.J."/>
            <person name="Hrdy I."/>
            <person name="Horvathova L."/>
            <person name="Zubacova Z."/>
            <person name="Dolezal P."/>
            <person name="Malik S.B."/>
            <person name="Logsdon J.M. Jr."/>
            <person name="Henze K."/>
            <person name="Gupta A."/>
            <person name="Wang C.C."/>
            <person name="Dunne R.L."/>
            <person name="Upcroft J.A."/>
            <person name="Upcroft P."/>
            <person name="White O."/>
            <person name="Salzberg S.L."/>
            <person name="Tang P."/>
            <person name="Chiu C.-H."/>
            <person name="Lee Y.-S."/>
            <person name="Embley T.M."/>
            <person name="Coombs G.H."/>
            <person name="Mottram J.C."/>
            <person name="Tachezy J."/>
            <person name="Fraser-Liggett C.M."/>
            <person name="Johnson P.J."/>
        </authorList>
    </citation>
    <scope>NUCLEOTIDE SEQUENCE [LARGE SCALE GENOMIC DNA]</scope>
    <source>
        <strain evidence="2">G3</strain>
    </source>
</reference>
<feature type="compositionally biased region" description="Basic and acidic residues" evidence="1">
    <location>
        <begin position="1"/>
        <end position="18"/>
    </location>
</feature>
<evidence type="ECO:0000256" key="1">
    <source>
        <dbReference type="SAM" id="MobiDB-lite"/>
    </source>
</evidence>
<gene>
    <name evidence="2" type="ORF">TVAG_492980</name>
</gene>
<accession>A2FUU1</accession>
<dbReference type="RefSeq" id="XP_001304260.1">
    <property type="nucleotide sequence ID" value="XM_001304259.1"/>
</dbReference>
<feature type="compositionally biased region" description="Basic and acidic residues" evidence="1">
    <location>
        <begin position="45"/>
        <end position="70"/>
    </location>
</feature>
<dbReference type="Proteomes" id="UP000001542">
    <property type="component" value="Unassembled WGS sequence"/>
</dbReference>
<dbReference type="EMBL" id="DS114043">
    <property type="protein sequence ID" value="EAX91330.1"/>
    <property type="molecule type" value="Genomic_DNA"/>
</dbReference>
<evidence type="ECO:0000313" key="3">
    <source>
        <dbReference type="Proteomes" id="UP000001542"/>
    </source>
</evidence>
<organism evidence="2 3">
    <name type="scientific">Trichomonas vaginalis (strain ATCC PRA-98 / G3)</name>
    <dbReference type="NCBI Taxonomy" id="412133"/>
    <lineage>
        <taxon>Eukaryota</taxon>
        <taxon>Metamonada</taxon>
        <taxon>Parabasalia</taxon>
        <taxon>Trichomonadida</taxon>
        <taxon>Trichomonadidae</taxon>
        <taxon>Trichomonas</taxon>
    </lineage>
</organism>